<sequence>MKHEIRMLLMITLFHLFINKNKKRYFRFSEEFKYDNAIAGIHLYQNLTECEKLIMRCSFHYPM</sequence>
<accession>A0A0V0TA93</accession>
<proteinExistence type="predicted"/>
<dbReference type="AlphaFoldDB" id="A0A0V0TA93"/>
<comment type="caution">
    <text evidence="1">The sequence shown here is derived from an EMBL/GenBank/DDBJ whole genome shotgun (WGS) entry which is preliminary data.</text>
</comment>
<dbReference type="EMBL" id="JYDJ01000440">
    <property type="protein sequence ID" value="KRX35443.1"/>
    <property type="molecule type" value="Genomic_DNA"/>
</dbReference>
<protein>
    <submittedName>
        <fullName evidence="1">Uncharacterized protein</fullName>
    </submittedName>
</protein>
<evidence type="ECO:0000313" key="1">
    <source>
        <dbReference type="EMBL" id="KRX35443.1"/>
    </source>
</evidence>
<keyword evidence="2" id="KW-1185">Reference proteome</keyword>
<reference evidence="1 2" key="1">
    <citation type="submission" date="2015-01" db="EMBL/GenBank/DDBJ databases">
        <title>Evolution of Trichinella species and genotypes.</title>
        <authorList>
            <person name="Korhonen P.K."/>
            <person name="Edoardo P."/>
            <person name="Giuseppe L.R."/>
            <person name="Gasser R.B."/>
        </authorList>
    </citation>
    <scope>NUCLEOTIDE SEQUENCE [LARGE SCALE GENOMIC DNA]</scope>
    <source>
        <strain evidence="1">ISS417</strain>
    </source>
</reference>
<dbReference type="Proteomes" id="UP000055048">
    <property type="component" value="Unassembled WGS sequence"/>
</dbReference>
<name>A0A0V0TA93_9BILA</name>
<organism evidence="1 2">
    <name type="scientific">Trichinella murrelli</name>
    <dbReference type="NCBI Taxonomy" id="144512"/>
    <lineage>
        <taxon>Eukaryota</taxon>
        <taxon>Metazoa</taxon>
        <taxon>Ecdysozoa</taxon>
        <taxon>Nematoda</taxon>
        <taxon>Enoplea</taxon>
        <taxon>Dorylaimia</taxon>
        <taxon>Trichinellida</taxon>
        <taxon>Trichinellidae</taxon>
        <taxon>Trichinella</taxon>
    </lineage>
</organism>
<gene>
    <name evidence="1" type="ORF">T05_12853</name>
</gene>
<evidence type="ECO:0000313" key="2">
    <source>
        <dbReference type="Proteomes" id="UP000055048"/>
    </source>
</evidence>